<dbReference type="EnsemblMetazoa" id="MESCA005953-RA">
    <property type="protein sequence ID" value="MESCA005953-PA"/>
    <property type="gene ID" value="MESCA005953"/>
</dbReference>
<dbReference type="HOGENOM" id="CLU_1399490_0_0_1"/>
<evidence type="ECO:0000256" key="1">
    <source>
        <dbReference type="ARBA" id="ARBA00008874"/>
    </source>
</evidence>
<evidence type="ECO:0000313" key="7">
    <source>
        <dbReference type="Proteomes" id="UP000015102"/>
    </source>
</evidence>
<dbReference type="OMA" id="QHHACLA"/>
<dbReference type="EC" id="2.7.11.1" evidence="2"/>
<keyword evidence="4" id="KW-0067">ATP-binding</keyword>
<dbReference type="InterPro" id="IPR000719">
    <property type="entry name" value="Prot_kinase_dom"/>
</dbReference>
<keyword evidence="3" id="KW-0547">Nucleotide-binding</keyword>
<dbReference type="EMBL" id="CAQQ02166489">
    <property type="status" value="NOT_ANNOTATED_CDS"/>
    <property type="molecule type" value="Genomic_DNA"/>
</dbReference>
<dbReference type="Gene3D" id="1.10.510.10">
    <property type="entry name" value="Transferase(Phosphotransferase) domain 1"/>
    <property type="match status" value="1"/>
</dbReference>
<dbReference type="GO" id="GO:0004674">
    <property type="term" value="F:protein serine/threonine kinase activity"/>
    <property type="evidence" value="ECO:0007669"/>
    <property type="project" value="UniProtKB-EC"/>
</dbReference>
<dbReference type="PROSITE" id="PS00108">
    <property type="entry name" value="PROTEIN_KINASE_ST"/>
    <property type="match status" value="1"/>
</dbReference>
<evidence type="ECO:0000256" key="2">
    <source>
        <dbReference type="ARBA" id="ARBA00012513"/>
    </source>
</evidence>
<comment type="similarity">
    <text evidence="1">Belongs to the protein kinase superfamily. STE Ser/Thr protein kinase family. STE20 subfamily.</text>
</comment>
<dbReference type="GO" id="GO:0005524">
    <property type="term" value="F:ATP binding"/>
    <property type="evidence" value="ECO:0007669"/>
    <property type="project" value="UniProtKB-KW"/>
</dbReference>
<dbReference type="STRING" id="36166.T1GQP2"/>
<dbReference type="EMBL" id="CAQQ02166490">
    <property type="status" value="NOT_ANNOTATED_CDS"/>
    <property type="molecule type" value="Genomic_DNA"/>
</dbReference>
<name>T1GQP2_MEGSC</name>
<keyword evidence="7" id="KW-1185">Reference proteome</keyword>
<dbReference type="SUPFAM" id="SSF56112">
    <property type="entry name" value="Protein kinase-like (PK-like)"/>
    <property type="match status" value="1"/>
</dbReference>
<proteinExistence type="inferred from homology"/>
<evidence type="ECO:0000313" key="6">
    <source>
        <dbReference type="EnsemblMetazoa" id="MESCA005953-PA"/>
    </source>
</evidence>
<evidence type="ECO:0000256" key="3">
    <source>
        <dbReference type="ARBA" id="ARBA00022741"/>
    </source>
</evidence>
<dbReference type="InterPro" id="IPR011009">
    <property type="entry name" value="Kinase-like_dom_sf"/>
</dbReference>
<dbReference type="Pfam" id="PF00069">
    <property type="entry name" value="Pkinase"/>
    <property type="match status" value="1"/>
</dbReference>
<feature type="domain" description="Protein kinase" evidence="5">
    <location>
        <begin position="1"/>
        <end position="195"/>
    </location>
</feature>
<accession>T1GQP2</accession>
<dbReference type="AlphaFoldDB" id="T1GQP2"/>
<dbReference type="InterPro" id="IPR051931">
    <property type="entry name" value="PAK3-like"/>
</dbReference>
<reference evidence="7" key="1">
    <citation type="submission" date="2013-02" db="EMBL/GenBank/DDBJ databases">
        <authorList>
            <person name="Hughes D."/>
        </authorList>
    </citation>
    <scope>NUCLEOTIDE SEQUENCE</scope>
    <source>
        <strain>Durham</strain>
        <strain evidence="7">NC isolate 2 -- Noor lab</strain>
    </source>
</reference>
<dbReference type="PANTHER" id="PTHR45832:SF22">
    <property type="entry name" value="SERINE_THREONINE-PROTEIN KINASE SAMKA-RELATED"/>
    <property type="match status" value="1"/>
</dbReference>
<evidence type="ECO:0000256" key="4">
    <source>
        <dbReference type="ARBA" id="ARBA00022840"/>
    </source>
</evidence>
<sequence>LESIKGEIYILSKIQHPRVVKFFKSYIAATETIAIVMEYAPGGTLRKIIERSLTHPPNDNKISSYICDLVMGLEYLHIRHVVHRDLKPDNILVDNHGHLKIADFGISAIKHSHNDRKAIVGSPLYMAPECYMGTVPNYQSDYTNGINSVKFIILPIWNQCGQLTCIRKSKGSQVSNLRLKAREVSSILNTSQSCW</sequence>
<dbReference type="Proteomes" id="UP000015102">
    <property type="component" value="Unassembled WGS sequence"/>
</dbReference>
<dbReference type="PANTHER" id="PTHR45832">
    <property type="entry name" value="SERINE/THREONINE-PROTEIN KINASE SAMKA-RELATED-RELATED"/>
    <property type="match status" value="1"/>
</dbReference>
<dbReference type="InterPro" id="IPR008271">
    <property type="entry name" value="Ser/Thr_kinase_AS"/>
</dbReference>
<dbReference type="SMART" id="SM00220">
    <property type="entry name" value="S_TKc"/>
    <property type="match status" value="1"/>
</dbReference>
<protein>
    <recommendedName>
        <fullName evidence="2">non-specific serine/threonine protein kinase</fullName>
        <ecNumber evidence="2">2.7.11.1</ecNumber>
    </recommendedName>
</protein>
<evidence type="ECO:0000259" key="5">
    <source>
        <dbReference type="PROSITE" id="PS50011"/>
    </source>
</evidence>
<reference evidence="6" key="2">
    <citation type="submission" date="2015-06" db="UniProtKB">
        <authorList>
            <consortium name="EnsemblMetazoa"/>
        </authorList>
    </citation>
    <scope>IDENTIFICATION</scope>
</reference>
<dbReference type="PROSITE" id="PS50011">
    <property type="entry name" value="PROTEIN_KINASE_DOM"/>
    <property type="match status" value="1"/>
</dbReference>
<organism evidence="6 7">
    <name type="scientific">Megaselia scalaris</name>
    <name type="common">Humpbacked fly</name>
    <name type="synonym">Phora scalaris</name>
    <dbReference type="NCBI Taxonomy" id="36166"/>
    <lineage>
        <taxon>Eukaryota</taxon>
        <taxon>Metazoa</taxon>
        <taxon>Ecdysozoa</taxon>
        <taxon>Arthropoda</taxon>
        <taxon>Hexapoda</taxon>
        <taxon>Insecta</taxon>
        <taxon>Pterygota</taxon>
        <taxon>Neoptera</taxon>
        <taxon>Endopterygota</taxon>
        <taxon>Diptera</taxon>
        <taxon>Brachycera</taxon>
        <taxon>Muscomorpha</taxon>
        <taxon>Platypezoidea</taxon>
        <taxon>Phoridae</taxon>
        <taxon>Megaseliini</taxon>
        <taxon>Megaselia</taxon>
    </lineage>
</organism>